<protein>
    <submittedName>
        <fullName evidence="2">Helix-turn-helix domain-containing protein</fullName>
    </submittedName>
</protein>
<dbReference type="Pfam" id="PF01381">
    <property type="entry name" value="HTH_3"/>
    <property type="match status" value="1"/>
</dbReference>
<dbReference type="Proteomes" id="UP001164803">
    <property type="component" value="Chromosome"/>
</dbReference>
<dbReference type="SUPFAM" id="SSF47413">
    <property type="entry name" value="lambda repressor-like DNA-binding domains"/>
    <property type="match status" value="1"/>
</dbReference>
<dbReference type="PROSITE" id="PS50943">
    <property type="entry name" value="HTH_CROC1"/>
    <property type="match status" value="1"/>
</dbReference>
<name>A0ABY6YZF9_9BACL</name>
<feature type="domain" description="HTH cro/C1-type" evidence="1">
    <location>
        <begin position="9"/>
        <end position="65"/>
    </location>
</feature>
<dbReference type="InterPro" id="IPR010982">
    <property type="entry name" value="Lambda_DNA-bd_dom_sf"/>
</dbReference>
<keyword evidence="3" id="KW-1185">Reference proteome</keyword>
<dbReference type="EMBL" id="CP104064">
    <property type="protein sequence ID" value="WAH35972.1"/>
    <property type="molecule type" value="Genomic_DNA"/>
</dbReference>
<evidence type="ECO:0000313" key="2">
    <source>
        <dbReference type="EMBL" id="WAH35972.1"/>
    </source>
</evidence>
<proteinExistence type="predicted"/>
<dbReference type="InterPro" id="IPR001387">
    <property type="entry name" value="Cro/C1-type_HTH"/>
</dbReference>
<dbReference type="CDD" id="cd00093">
    <property type="entry name" value="HTH_XRE"/>
    <property type="match status" value="1"/>
</dbReference>
<dbReference type="SMART" id="SM00530">
    <property type="entry name" value="HTH_XRE"/>
    <property type="match status" value="1"/>
</dbReference>
<organism evidence="2 3">
    <name type="scientific">Alicyclobacillus dauci</name>
    <dbReference type="NCBI Taxonomy" id="1475485"/>
    <lineage>
        <taxon>Bacteria</taxon>
        <taxon>Bacillati</taxon>
        <taxon>Bacillota</taxon>
        <taxon>Bacilli</taxon>
        <taxon>Bacillales</taxon>
        <taxon>Alicyclobacillaceae</taxon>
        <taxon>Alicyclobacillus</taxon>
    </lineage>
</organism>
<dbReference type="Gene3D" id="1.10.260.40">
    <property type="entry name" value="lambda repressor-like DNA-binding domains"/>
    <property type="match status" value="1"/>
</dbReference>
<sequence>MDTDRGKVLKAFRLWVGKTQLEIALIMNVDQSAISRIESGERQIDDEIENQYVEACGGKTKLEELFSELQRQKTSIGFIETKACHNSRRNL</sequence>
<evidence type="ECO:0000313" key="3">
    <source>
        <dbReference type="Proteomes" id="UP001164803"/>
    </source>
</evidence>
<accession>A0ABY6YZF9</accession>
<reference evidence="2" key="1">
    <citation type="submission" date="2022-08" db="EMBL/GenBank/DDBJ databases">
        <title>Alicyclobacillus dauci DSM2870, complete genome.</title>
        <authorList>
            <person name="Wang Q."/>
            <person name="Cai R."/>
            <person name="Wang Z."/>
        </authorList>
    </citation>
    <scope>NUCLEOTIDE SEQUENCE</scope>
    <source>
        <strain evidence="2">DSM 28700</strain>
    </source>
</reference>
<dbReference type="RefSeq" id="WP_268043265.1">
    <property type="nucleotide sequence ID" value="NZ_CP104064.1"/>
</dbReference>
<gene>
    <name evidence="2" type="ORF">NZD86_17135</name>
</gene>
<evidence type="ECO:0000259" key="1">
    <source>
        <dbReference type="PROSITE" id="PS50943"/>
    </source>
</evidence>